<dbReference type="InterPro" id="IPR005149">
    <property type="entry name" value="Tscrpt_reg_PadR_N"/>
</dbReference>
<keyword evidence="2" id="KW-0238">DNA-binding</keyword>
<keyword evidence="3" id="KW-1185">Reference proteome</keyword>
<dbReference type="RefSeq" id="WP_090068744.1">
    <property type="nucleotide sequence ID" value="NZ_FOVR01000001.1"/>
</dbReference>
<dbReference type="STRING" id="655353.SAMN04488056_101646"/>
<dbReference type="InterPro" id="IPR036390">
    <property type="entry name" value="WH_DNA-bd_sf"/>
</dbReference>
<protein>
    <submittedName>
        <fullName evidence="2">DNA-binding transcriptional regulator, PadR family</fullName>
    </submittedName>
</protein>
<gene>
    <name evidence="2" type="ORF">SAMN04488056_101646</name>
</gene>
<dbReference type="AlphaFoldDB" id="A0A1I5AXK2"/>
<dbReference type="InterPro" id="IPR036388">
    <property type="entry name" value="WH-like_DNA-bd_sf"/>
</dbReference>
<accession>A0A1I5AXK2</accession>
<evidence type="ECO:0000259" key="1">
    <source>
        <dbReference type="Pfam" id="PF03551"/>
    </source>
</evidence>
<name>A0A1I5AXK2_9HYPH</name>
<reference evidence="2 3" key="1">
    <citation type="submission" date="2016-10" db="EMBL/GenBank/DDBJ databases">
        <authorList>
            <person name="de Groot N.N."/>
        </authorList>
    </citation>
    <scope>NUCLEOTIDE SEQUENCE [LARGE SCALE GENOMIC DNA]</scope>
    <source>
        <strain evidence="2 3">CGMCC 1.9157</strain>
    </source>
</reference>
<dbReference type="PANTHER" id="PTHR43252:SF6">
    <property type="entry name" value="NEGATIVE TRANSCRIPTION REGULATOR PADR"/>
    <property type="match status" value="1"/>
</dbReference>
<feature type="domain" description="Transcription regulator PadR N-terminal" evidence="1">
    <location>
        <begin position="8"/>
        <end position="79"/>
    </location>
</feature>
<dbReference type="Pfam" id="PF03551">
    <property type="entry name" value="PadR"/>
    <property type="match status" value="1"/>
</dbReference>
<dbReference type="EMBL" id="FOVR01000001">
    <property type="protein sequence ID" value="SFN67185.1"/>
    <property type="molecule type" value="Genomic_DNA"/>
</dbReference>
<sequence length="203" mass="22841">MNVRSICLAILFCSDRTGYDIRKFSTEGNFSFFIDASYGSIYPALNKMEAEGLVTGRHVSEEGKPARKVYSITDAGRDVFFQELLQPHRPDIFKSEFLLISIFARLVGPDAIEAAIERQLAHLHEELDVITSCNDSELEDRPQDGKYALTEEDKKAADWARNYGLYCVQASIDYLRMHGSALVEIARNGQLSQPEAKLRAINS</sequence>
<dbReference type="SUPFAM" id="SSF46785">
    <property type="entry name" value="Winged helix' DNA-binding domain"/>
    <property type="match status" value="1"/>
</dbReference>
<dbReference type="OrthoDB" id="3186544at2"/>
<proteinExistence type="predicted"/>
<dbReference type="Proteomes" id="UP000199236">
    <property type="component" value="Unassembled WGS sequence"/>
</dbReference>
<evidence type="ECO:0000313" key="3">
    <source>
        <dbReference type="Proteomes" id="UP000199236"/>
    </source>
</evidence>
<dbReference type="PANTHER" id="PTHR43252">
    <property type="entry name" value="TRANSCRIPTIONAL REGULATOR YQJI"/>
    <property type="match status" value="1"/>
</dbReference>
<organism evidence="2 3">
    <name type="scientific">Cohaesibacter marisflavi</name>
    <dbReference type="NCBI Taxonomy" id="655353"/>
    <lineage>
        <taxon>Bacteria</taxon>
        <taxon>Pseudomonadati</taxon>
        <taxon>Pseudomonadota</taxon>
        <taxon>Alphaproteobacteria</taxon>
        <taxon>Hyphomicrobiales</taxon>
        <taxon>Cohaesibacteraceae</taxon>
    </lineage>
</organism>
<dbReference type="GO" id="GO:0003677">
    <property type="term" value="F:DNA binding"/>
    <property type="evidence" value="ECO:0007669"/>
    <property type="project" value="UniProtKB-KW"/>
</dbReference>
<dbReference type="Gene3D" id="1.10.10.10">
    <property type="entry name" value="Winged helix-like DNA-binding domain superfamily/Winged helix DNA-binding domain"/>
    <property type="match status" value="1"/>
</dbReference>
<evidence type="ECO:0000313" key="2">
    <source>
        <dbReference type="EMBL" id="SFN67185.1"/>
    </source>
</evidence>